<dbReference type="AlphaFoldDB" id="A0A5C6CLH9"/>
<keyword evidence="2" id="KW-1185">Reference proteome</keyword>
<evidence type="ECO:0000313" key="2">
    <source>
        <dbReference type="Proteomes" id="UP000316304"/>
    </source>
</evidence>
<proteinExistence type="predicted"/>
<dbReference type="Proteomes" id="UP000316304">
    <property type="component" value="Unassembled WGS sequence"/>
</dbReference>
<protein>
    <submittedName>
        <fullName evidence="1">Uncharacterized protein</fullName>
    </submittedName>
</protein>
<sequence>MTVRDEGILVAQRVRLRLKGGLAVAMLRLRDMPTVGTLIEVANASLRGLSRMVLALVRSILNKTDLSKTGLNKAGVRIVAVQR</sequence>
<organism evidence="1 2">
    <name type="scientific">Novipirellula galeiformis</name>
    <dbReference type="NCBI Taxonomy" id="2528004"/>
    <lineage>
        <taxon>Bacteria</taxon>
        <taxon>Pseudomonadati</taxon>
        <taxon>Planctomycetota</taxon>
        <taxon>Planctomycetia</taxon>
        <taxon>Pirellulales</taxon>
        <taxon>Pirellulaceae</taxon>
        <taxon>Novipirellula</taxon>
    </lineage>
</organism>
<evidence type="ECO:0000313" key="1">
    <source>
        <dbReference type="EMBL" id="TWU24417.1"/>
    </source>
</evidence>
<comment type="caution">
    <text evidence="1">The sequence shown here is derived from an EMBL/GenBank/DDBJ whole genome shotgun (WGS) entry which is preliminary data.</text>
</comment>
<dbReference type="EMBL" id="SJPT01000003">
    <property type="protein sequence ID" value="TWU24417.1"/>
    <property type="molecule type" value="Genomic_DNA"/>
</dbReference>
<gene>
    <name evidence="1" type="ORF">Pla52o_23440</name>
</gene>
<reference evidence="1 2" key="1">
    <citation type="submission" date="2019-02" db="EMBL/GenBank/DDBJ databases">
        <title>Deep-cultivation of Planctomycetes and their phenomic and genomic characterization uncovers novel biology.</title>
        <authorList>
            <person name="Wiegand S."/>
            <person name="Jogler M."/>
            <person name="Boedeker C."/>
            <person name="Pinto D."/>
            <person name="Vollmers J."/>
            <person name="Rivas-Marin E."/>
            <person name="Kohn T."/>
            <person name="Peeters S.H."/>
            <person name="Heuer A."/>
            <person name="Rast P."/>
            <person name="Oberbeckmann S."/>
            <person name="Bunk B."/>
            <person name="Jeske O."/>
            <person name="Meyerdierks A."/>
            <person name="Storesund J.E."/>
            <person name="Kallscheuer N."/>
            <person name="Luecker S."/>
            <person name="Lage O.M."/>
            <person name="Pohl T."/>
            <person name="Merkel B.J."/>
            <person name="Hornburger P."/>
            <person name="Mueller R.-W."/>
            <person name="Bruemmer F."/>
            <person name="Labrenz M."/>
            <person name="Spormann A.M."/>
            <person name="Op Den Camp H."/>
            <person name="Overmann J."/>
            <person name="Amann R."/>
            <person name="Jetten M.S.M."/>
            <person name="Mascher T."/>
            <person name="Medema M.H."/>
            <person name="Devos D.P."/>
            <person name="Kaster A.-K."/>
            <person name="Ovreas L."/>
            <person name="Rohde M."/>
            <person name="Galperin M.Y."/>
            <person name="Jogler C."/>
        </authorList>
    </citation>
    <scope>NUCLEOTIDE SEQUENCE [LARGE SCALE GENOMIC DNA]</scope>
    <source>
        <strain evidence="1 2">Pla52o</strain>
    </source>
</reference>
<accession>A0A5C6CLH9</accession>
<name>A0A5C6CLH9_9BACT</name>